<dbReference type="GO" id="GO:0046872">
    <property type="term" value="F:metal ion binding"/>
    <property type="evidence" value="ECO:0007669"/>
    <property type="project" value="UniProtKB-KW"/>
</dbReference>
<sequence>MRYLSFVLPLALLLPALANPNMLDQEADLSGRDDHHLHEDFPKDSFLFNDRHKWIPAEHILGSSRSPCPFLNTMANHGFLPRDGRNLSMSDFDKALSKVVNFGDEFIQSKVITILPGVAESALALLFIGEGLDGDVDNMYIRKERLREWLVFERMPKGFRRSQRVVVTNDLARIIQGIGFWRKHWLESEDT</sequence>
<evidence type="ECO:0000259" key="9">
    <source>
        <dbReference type="PROSITE" id="PS51405"/>
    </source>
</evidence>
<feature type="domain" description="Heme haloperoxidase family profile" evidence="9">
    <location>
        <begin position="50"/>
        <end position="191"/>
    </location>
</feature>
<dbReference type="PANTHER" id="PTHR33577:SF7">
    <property type="entry name" value="HEME HALOPEROXIDASE FAMILY PROFILE DOMAIN-CONTAINING PROTEIN"/>
    <property type="match status" value="1"/>
</dbReference>
<keyword evidence="4" id="KW-0479">Metal-binding</keyword>
<dbReference type="PANTHER" id="PTHR33577">
    <property type="entry name" value="STERIGMATOCYSTIN BIOSYNTHESIS PEROXIDASE STCC-RELATED"/>
    <property type="match status" value="1"/>
</dbReference>
<gene>
    <name evidence="10" type="ORF">E6O75_ATG03178</name>
</gene>
<evidence type="ECO:0000256" key="6">
    <source>
        <dbReference type="ARBA" id="ARBA00023004"/>
    </source>
</evidence>
<organism evidence="10 11">
    <name type="scientific">Venturia nashicola</name>
    <dbReference type="NCBI Taxonomy" id="86259"/>
    <lineage>
        <taxon>Eukaryota</taxon>
        <taxon>Fungi</taxon>
        <taxon>Dikarya</taxon>
        <taxon>Ascomycota</taxon>
        <taxon>Pezizomycotina</taxon>
        <taxon>Dothideomycetes</taxon>
        <taxon>Pleosporomycetidae</taxon>
        <taxon>Venturiales</taxon>
        <taxon>Venturiaceae</taxon>
        <taxon>Venturia</taxon>
    </lineage>
</organism>
<feature type="signal peptide" evidence="8">
    <location>
        <begin position="1"/>
        <end position="18"/>
    </location>
</feature>
<dbReference type="EMBL" id="SNSC02000006">
    <property type="protein sequence ID" value="TID23542.1"/>
    <property type="molecule type" value="Genomic_DNA"/>
</dbReference>
<evidence type="ECO:0000256" key="5">
    <source>
        <dbReference type="ARBA" id="ARBA00023002"/>
    </source>
</evidence>
<dbReference type="PROSITE" id="PS51405">
    <property type="entry name" value="HEME_HALOPEROXIDASE"/>
    <property type="match status" value="1"/>
</dbReference>
<evidence type="ECO:0000256" key="1">
    <source>
        <dbReference type="ARBA" id="ARBA00001970"/>
    </source>
</evidence>
<keyword evidence="11" id="KW-1185">Reference proteome</keyword>
<dbReference type="InterPro" id="IPR000028">
    <property type="entry name" value="Chloroperoxidase"/>
</dbReference>
<evidence type="ECO:0000313" key="10">
    <source>
        <dbReference type="EMBL" id="TID23542.1"/>
    </source>
</evidence>
<dbReference type="AlphaFoldDB" id="A0A4Z1PM05"/>
<dbReference type="InterPro" id="IPR036851">
    <property type="entry name" value="Chloroperoxidase-like_sf"/>
</dbReference>
<keyword evidence="5" id="KW-0560">Oxidoreductase</keyword>
<dbReference type="GO" id="GO:0004601">
    <property type="term" value="F:peroxidase activity"/>
    <property type="evidence" value="ECO:0007669"/>
    <property type="project" value="UniProtKB-KW"/>
</dbReference>
<comment type="similarity">
    <text evidence="7">Belongs to the chloroperoxidase family.</text>
</comment>
<dbReference type="Proteomes" id="UP000298493">
    <property type="component" value="Unassembled WGS sequence"/>
</dbReference>
<accession>A0A4Z1PM05</accession>
<protein>
    <submittedName>
        <fullName evidence="10">U3 small nucleolar RNA-associated protein 22</fullName>
    </submittedName>
</protein>
<keyword evidence="8" id="KW-0732">Signal</keyword>
<evidence type="ECO:0000313" key="11">
    <source>
        <dbReference type="Proteomes" id="UP000298493"/>
    </source>
</evidence>
<dbReference type="SUPFAM" id="SSF47571">
    <property type="entry name" value="Cloroperoxidase"/>
    <property type="match status" value="1"/>
</dbReference>
<keyword evidence="2" id="KW-0575">Peroxidase</keyword>
<evidence type="ECO:0000256" key="7">
    <source>
        <dbReference type="ARBA" id="ARBA00025795"/>
    </source>
</evidence>
<dbReference type="Pfam" id="PF01328">
    <property type="entry name" value="Peroxidase_2"/>
    <property type="match status" value="1"/>
</dbReference>
<evidence type="ECO:0000256" key="2">
    <source>
        <dbReference type="ARBA" id="ARBA00022559"/>
    </source>
</evidence>
<name>A0A4Z1PM05_9PEZI</name>
<keyword evidence="6" id="KW-0408">Iron</keyword>
<evidence type="ECO:0000256" key="3">
    <source>
        <dbReference type="ARBA" id="ARBA00022617"/>
    </source>
</evidence>
<keyword evidence="3" id="KW-0349">Heme</keyword>
<evidence type="ECO:0000256" key="8">
    <source>
        <dbReference type="SAM" id="SignalP"/>
    </source>
</evidence>
<comment type="cofactor">
    <cofactor evidence="1">
        <name>heme b</name>
        <dbReference type="ChEBI" id="CHEBI:60344"/>
    </cofactor>
</comment>
<reference evidence="10 11" key="1">
    <citation type="submission" date="2019-04" db="EMBL/GenBank/DDBJ databases">
        <title>High contiguity whole genome sequence and gene annotation resource for two Venturia nashicola isolates.</title>
        <authorList>
            <person name="Prokchorchik M."/>
            <person name="Won K."/>
            <person name="Lee Y."/>
            <person name="Choi E.D."/>
            <person name="Segonzac C."/>
            <person name="Sohn K.H."/>
        </authorList>
    </citation>
    <scope>NUCLEOTIDE SEQUENCE [LARGE SCALE GENOMIC DNA]</scope>
    <source>
        <strain evidence="10 11">PRI2</strain>
    </source>
</reference>
<dbReference type="Gene3D" id="1.10.489.10">
    <property type="entry name" value="Chloroperoxidase-like"/>
    <property type="match status" value="1"/>
</dbReference>
<feature type="chain" id="PRO_5021407997" evidence="8">
    <location>
        <begin position="19"/>
        <end position="191"/>
    </location>
</feature>
<comment type="caution">
    <text evidence="10">The sequence shown here is derived from an EMBL/GenBank/DDBJ whole genome shotgun (WGS) entry which is preliminary data.</text>
</comment>
<proteinExistence type="inferred from homology"/>
<evidence type="ECO:0000256" key="4">
    <source>
        <dbReference type="ARBA" id="ARBA00022723"/>
    </source>
</evidence>